<protein>
    <submittedName>
        <fullName evidence="2">Uncharacterized protein</fullName>
    </submittedName>
</protein>
<comment type="caution">
    <text evidence="2">The sequence shown here is derived from an EMBL/GenBank/DDBJ whole genome shotgun (WGS) entry which is preliminary data.</text>
</comment>
<keyword evidence="1" id="KW-0812">Transmembrane</keyword>
<feature type="transmembrane region" description="Helical" evidence="1">
    <location>
        <begin position="251"/>
        <end position="269"/>
    </location>
</feature>
<accession>A0ABR2VF14</accession>
<evidence type="ECO:0000313" key="2">
    <source>
        <dbReference type="EMBL" id="KAK9425515.1"/>
    </source>
</evidence>
<sequence>MQATEELKNQWANPGDILSILLLLGGDIVQKSIAQLVGHRISIPKTNLGLSVAPVTFSFGWAAYAFSNLLAVVGDMKLIPMTDCPSIVVNCANGFIRETRSWVLGRLLRDYEIRCDYNWHDQTEGNQRRSIQIEIFNLGPVSSPKSDFLWWLGWATIITQLVISTLPWILFDNWAILAITLAGNLLVAFTCALPQWSQEKWAAPILQCEKVVCLTRGNGHPFIMVIICAPGSWDLEKMATNKVASRSETRWISLVLALLWVCILISVSGLKDHTWFLVGIGGLGMLQNVLAAGTSREPGSSGFNMTPFSRAPKIIGGYESYKDDSGDDINLEEAMQEIADINQWASLSYATGQHSRSKNEVTTEKGMPAWLASMSKDDGVPTWLEPRKPRRNPQSTNVARRWFDRDEAKPKDIIFADGGIHGALIELEKWVPTAGLAMVQIFFPAGLRYNDISIRDNVHKRFWQRAYHTASIRKRAEAKRRTVERAYGSAVV</sequence>
<dbReference type="EMBL" id="JARVKF010000015">
    <property type="protein sequence ID" value="KAK9425515.1"/>
    <property type="molecule type" value="Genomic_DNA"/>
</dbReference>
<proteinExistence type="predicted"/>
<evidence type="ECO:0000256" key="1">
    <source>
        <dbReference type="SAM" id="Phobius"/>
    </source>
</evidence>
<keyword evidence="1" id="KW-1133">Transmembrane helix</keyword>
<keyword evidence="1" id="KW-0472">Membrane</keyword>
<dbReference type="Proteomes" id="UP001408356">
    <property type="component" value="Unassembled WGS sequence"/>
</dbReference>
<evidence type="ECO:0000313" key="3">
    <source>
        <dbReference type="Proteomes" id="UP001408356"/>
    </source>
</evidence>
<feature type="transmembrane region" description="Helical" evidence="1">
    <location>
        <begin position="148"/>
        <end position="168"/>
    </location>
</feature>
<keyword evidence="3" id="KW-1185">Reference proteome</keyword>
<gene>
    <name evidence="2" type="ORF">SUNI508_12971</name>
</gene>
<name>A0ABR2VF14_9PEZI</name>
<feature type="transmembrane region" description="Helical" evidence="1">
    <location>
        <begin position="52"/>
        <end position="73"/>
    </location>
</feature>
<reference evidence="2 3" key="1">
    <citation type="journal article" date="2024" name="J. Plant Pathol.">
        <title>Sequence and assembly of the genome of Seiridium unicorne, isolate CBS 538.82, causal agent of cypress canker disease.</title>
        <authorList>
            <person name="Scali E."/>
            <person name="Rocca G.D."/>
            <person name="Danti R."/>
            <person name="Garbelotto M."/>
            <person name="Barberini S."/>
            <person name="Baroncelli R."/>
            <person name="Emiliani G."/>
        </authorList>
    </citation>
    <scope>NUCLEOTIDE SEQUENCE [LARGE SCALE GENOMIC DNA]</scope>
    <source>
        <strain evidence="2 3">BM-138-508</strain>
    </source>
</reference>
<feature type="transmembrane region" description="Helical" evidence="1">
    <location>
        <begin position="174"/>
        <end position="193"/>
    </location>
</feature>
<organism evidence="2 3">
    <name type="scientific">Seiridium unicorne</name>
    <dbReference type="NCBI Taxonomy" id="138068"/>
    <lineage>
        <taxon>Eukaryota</taxon>
        <taxon>Fungi</taxon>
        <taxon>Dikarya</taxon>
        <taxon>Ascomycota</taxon>
        <taxon>Pezizomycotina</taxon>
        <taxon>Sordariomycetes</taxon>
        <taxon>Xylariomycetidae</taxon>
        <taxon>Amphisphaeriales</taxon>
        <taxon>Sporocadaceae</taxon>
        <taxon>Seiridium</taxon>
    </lineage>
</organism>